<dbReference type="AlphaFoldDB" id="A0A1L3GF38"/>
<dbReference type="EMBL" id="CP015518">
    <property type="protein sequence ID" value="APG24455.1"/>
    <property type="molecule type" value="Genomic_DNA"/>
</dbReference>
<protein>
    <submittedName>
        <fullName evidence="2">Uncharacterized protein</fullName>
    </submittedName>
</protein>
<proteinExistence type="predicted"/>
<evidence type="ECO:0000313" key="2">
    <source>
        <dbReference type="EMBL" id="APG24455.1"/>
    </source>
</evidence>
<dbReference type="KEGG" id="pace:A6070_13610"/>
<feature type="transmembrane region" description="Helical" evidence="1">
    <location>
        <begin position="147"/>
        <end position="167"/>
    </location>
</feature>
<dbReference type="OrthoDB" id="5405097at2"/>
<organism evidence="2 3">
    <name type="scientific">Syntrophotalea acetylenica</name>
    <name type="common">Pelobacter acetylenicus</name>
    <dbReference type="NCBI Taxonomy" id="29542"/>
    <lineage>
        <taxon>Bacteria</taxon>
        <taxon>Pseudomonadati</taxon>
        <taxon>Thermodesulfobacteriota</taxon>
        <taxon>Desulfuromonadia</taxon>
        <taxon>Desulfuromonadales</taxon>
        <taxon>Syntrophotaleaceae</taxon>
        <taxon>Syntrophotalea</taxon>
    </lineage>
</organism>
<feature type="transmembrane region" description="Helical" evidence="1">
    <location>
        <begin position="213"/>
        <end position="233"/>
    </location>
</feature>
<name>A0A1L3GF38_SYNAC</name>
<keyword evidence="1" id="KW-1133">Transmembrane helix</keyword>
<feature type="transmembrane region" description="Helical" evidence="1">
    <location>
        <begin position="121"/>
        <end position="141"/>
    </location>
</feature>
<feature type="transmembrane region" description="Helical" evidence="1">
    <location>
        <begin position="239"/>
        <end position="263"/>
    </location>
</feature>
<keyword evidence="1" id="KW-0812">Transmembrane</keyword>
<sequence>MSMPETALNTSMPAPHPRSRSLWREVMHKTALWMQALASSPYYRYGEIGNLLYTFGKSILEGAVLYTMFSMAQTEFKVAAILGVLTKYFYPGITFISNVKVSAFVDCLERFADLRLQVRRLIGAMALVGGGQALGAILLLLCYPPLFNTLFGSMAGGRYVLIVLYLLHHICDGSAQVAEGRIWFKLIEIKLRHGRLSRISENFWGIHAMSQNIQLIAGLVLLWGTTLTTGLFQDCLGHAVMWGIVLSGTLLTALSKFSLPLAWQLTLRHRMQEEE</sequence>
<reference evidence="2 3" key="1">
    <citation type="journal article" date="2017" name="Genome Announc.">
        <title>Complete Genome Sequences of Two Acetylene-Fermenting Pelobacter acetylenicus Strains.</title>
        <authorList>
            <person name="Sutton J.M."/>
            <person name="Baesman S.M."/>
            <person name="Fierst J.L."/>
            <person name="Poret-Peterson A.T."/>
            <person name="Oremland R.S."/>
            <person name="Dunlap D.S."/>
            <person name="Akob D.M."/>
        </authorList>
    </citation>
    <scope>NUCLEOTIDE SEQUENCE [LARGE SCALE GENOMIC DNA]</scope>
    <source>
        <strain evidence="2 3">DSM 3247</strain>
    </source>
</reference>
<keyword evidence="3" id="KW-1185">Reference proteome</keyword>
<evidence type="ECO:0000256" key="1">
    <source>
        <dbReference type="SAM" id="Phobius"/>
    </source>
</evidence>
<dbReference type="STRING" id="29542.A6070_13610"/>
<dbReference type="Proteomes" id="UP000182264">
    <property type="component" value="Chromosome"/>
</dbReference>
<keyword evidence="1" id="KW-0472">Membrane</keyword>
<evidence type="ECO:0000313" key="3">
    <source>
        <dbReference type="Proteomes" id="UP000182264"/>
    </source>
</evidence>
<accession>A0A1L3GF38</accession>
<gene>
    <name evidence="2" type="ORF">A7E75_04965</name>
</gene>